<evidence type="ECO:0000313" key="1">
    <source>
        <dbReference type="EMBL" id="KAF5718365.1"/>
    </source>
</evidence>
<comment type="caution">
    <text evidence="1">The sequence shown here is derived from an EMBL/GenBank/DDBJ whole genome shotgun (WGS) entry which is preliminary data.</text>
</comment>
<proteinExistence type="predicted"/>
<protein>
    <submittedName>
        <fullName evidence="1">Uncharacterized protein</fullName>
    </submittedName>
</protein>
<dbReference type="Gene3D" id="3.10.450.50">
    <property type="match status" value="1"/>
</dbReference>
<dbReference type="SUPFAM" id="SSF54427">
    <property type="entry name" value="NTF2-like"/>
    <property type="match status" value="1"/>
</dbReference>
<organism evidence="1 2">
    <name type="scientific">Fusarium globosum</name>
    <dbReference type="NCBI Taxonomy" id="78864"/>
    <lineage>
        <taxon>Eukaryota</taxon>
        <taxon>Fungi</taxon>
        <taxon>Dikarya</taxon>
        <taxon>Ascomycota</taxon>
        <taxon>Pezizomycotina</taxon>
        <taxon>Sordariomycetes</taxon>
        <taxon>Hypocreomycetidae</taxon>
        <taxon>Hypocreales</taxon>
        <taxon>Nectriaceae</taxon>
        <taxon>Fusarium</taxon>
        <taxon>Fusarium fujikuroi species complex</taxon>
    </lineage>
</organism>
<evidence type="ECO:0000313" key="2">
    <source>
        <dbReference type="Proteomes" id="UP000532311"/>
    </source>
</evidence>
<reference evidence="1 2" key="1">
    <citation type="submission" date="2020-05" db="EMBL/GenBank/DDBJ databases">
        <title>Identification and distribution of gene clusters putatively required for synthesis of sphingolipid metabolism inhibitors in phylogenetically diverse species of the filamentous fungus Fusarium.</title>
        <authorList>
            <person name="Kim H.-S."/>
            <person name="Busman M."/>
            <person name="Brown D.W."/>
            <person name="Divon H."/>
            <person name="Uhlig S."/>
            <person name="Proctor R.H."/>
        </authorList>
    </citation>
    <scope>NUCLEOTIDE SEQUENCE [LARGE SCALE GENOMIC DNA]</scope>
    <source>
        <strain evidence="1 2">NRRL 26131</strain>
    </source>
</reference>
<dbReference type="AlphaFoldDB" id="A0A8H6DIZ5"/>
<gene>
    <name evidence="1" type="ORF">FGLOB1_1665</name>
</gene>
<sequence length="170" mass="19561">MGYTIEQYLLDKSNIHDTVTQLLTSSHIQMHAFDSRSVSDLVDKVYTPEIFLDYDPLMGGRPRTTTSKEWAEKVKDIHSPNILIKISNPETSDSTLIPENCVVEAYAHGLFYNKDDQGFPRVMAMRNGGDYTLELVRMAGLQEKGQNPWRIQKHKSRLAWQDRPVQEHVK</sequence>
<dbReference type="EMBL" id="JAAQPF010000054">
    <property type="protein sequence ID" value="KAF5718365.1"/>
    <property type="molecule type" value="Genomic_DNA"/>
</dbReference>
<dbReference type="InterPro" id="IPR032710">
    <property type="entry name" value="NTF2-like_dom_sf"/>
</dbReference>
<accession>A0A8H6DIZ5</accession>
<dbReference type="Proteomes" id="UP000532311">
    <property type="component" value="Unassembled WGS sequence"/>
</dbReference>
<name>A0A8H6DIZ5_9HYPO</name>
<keyword evidence="2" id="KW-1185">Reference proteome</keyword>